<dbReference type="InterPro" id="IPR051158">
    <property type="entry name" value="Metallophosphoesterase_sf"/>
</dbReference>
<keyword evidence="1" id="KW-0479">Metal-binding</keyword>
<dbReference type="InterPro" id="IPR004843">
    <property type="entry name" value="Calcineurin-like_PHP"/>
</dbReference>
<evidence type="ECO:0000256" key="2">
    <source>
        <dbReference type="ARBA" id="ARBA00022801"/>
    </source>
</evidence>
<dbReference type="CDD" id="cd07385">
    <property type="entry name" value="MPP_YkuE_C"/>
    <property type="match status" value="1"/>
</dbReference>
<dbReference type="Gene3D" id="3.60.21.10">
    <property type="match status" value="1"/>
</dbReference>
<dbReference type="InterPro" id="IPR029052">
    <property type="entry name" value="Metallo-depent_PP-like"/>
</dbReference>
<evidence type="ECO:0000256" key="1">
    <source>
        <dbReference type="ARBA" id="ARBA00022723"/>
    </source>
</evidence>
<dbReference type="EMBL" id="CADCTV010001118">
    <property type="protein sequence ID" value="CAA9380327.1"/>
    <property type="molecule type" value="Genomic_DNA"/>
</dbReference>
<sequence>MTSKSTVGRWMGAAVAAGAAVGAYAVAVEPLWLQVTRPKIHVRGLHPDLEGFRIALLTDMHAGGGTPLWLIRRACRLAMAERPHLVALTGDFAHDEAKSFQPVLDAMSGLSAPHGVWAVPGNHDHTVGIDRWHAELERHPVIRNLTNGAVLRRVGSATLCVAGVDDYRDGHPSLRALPPPEDRDFTLLLAHNPDQAERARRGHDAVDLVVSGHTHGGQVRLPFVGAVRNPAEFDDLYEEGLRRRPWTQVYTSRGVGTVGLTLRFLCRPEVAVLELTAAPRPARDSANF</sequence>
<name>A0A6J4N7D4_9BACT</name>
<keyword evidence="2" id="KW-0378">Hydrolase</keyword>
<proteinExistence type="predicted"/>
<feature type="domain" description="Calcineurin-like phosphoesterase" evidence="3">
    <location>
        <begin position="52"/>
        <end position="216"/>
    </location>
</feature>
<accession>A0A6J4N7D4</accession>
<evidence type="ECO:0000313" key="4">
    <source>
        <dbReference type="EMBL" id="CAA9380327.1"/>
    </source>
</evidence>
<reference evidence="4" key="1">
    <citation type="submission" date="2020-02" db="EMBL/GenBank/DDBJ databases">
        <authorList>
            <person name="Meier V. D."/>
        </authorList>
    </citation>
    <scope>NUCLEOTIDE SEQUENCE</scope>
    <source>
        <strain evidence="4">AVDCRST_MAG89</strain>
    </source>
</reference>
<dbReference type="AlphaFoldDB" id="A0A6J4N7D4"/>
<protein>
    <recommendedName>
        <fullName evidence="3">Calcineurin-like phosphoesterase domain-containing protein</fullName>
    </recommendedName>
</protein>
<dbReference type="SUPFAM" id="SSF56300">
    <property type="entry name" value="Metallo-dependent phosphatases"/>
    <property type="match status" value="1"/>
</dbReference>
<dbReference type="PANTHER" id="PTHR31302:SF31">
    <property type="entry name" value="PHOSPHODIESTERASE YAEI"/>
    <property type="match status" value="1"/>
</dbReference>
<gene>
    <name evidence="4" type="ORF">AVDCRST_MAG89-5332</name>
</gene>
<evidence type="ECO:0000259" key="3">
    <source>
        <dbReference type="Pfam" id="PF00149"/>
    </source>
</evidence>
<dbReference type="GO" id="GO:0008758">
    <property type="term" value="F:UDP-2,3-diacylglucosamine hydrolase activity"/>
    <property type="evidence" value="ECO:0007669"/>
    <property type="project" value="TreeGrafter"/>
</dbReference>
<dbReference type="GO" id="GO:0009245">
    <property type="term" value="P:lipid A biosynthetic process"/>
    <property type="evidence" value="ECO:0007669"/>
    <property type="project" value="TreeGrafter"/>
</dbReference>
<dbReference type="PANTHER" id="PTHR31302">
    <property type="entry name" value="TRANSMEMBRANE PROTEIN WITH METALLOPHOSPHOESTERASE DOMAIN-RELATED"/>
    <property type="match status" value="1"/>
</dbReference>
<dbReference type="Pfam" id="PF00149">
    <property type="entry name" value="Metallophos"/>
    <property type="match status" value="1"/>
</dbReference>
<organism evidence="4">
    <name type="scientific">uncultured Gemmatimonadota bacterium</name>
    <dbReference type="NCBI Taxonomy" id="203437"/>
    <lineage>
        <taxon>Bacteria</taxon>
        <taxon>Pseudomonadati</taxon>
        <taxon>Gemmatimonadota</taxon>
        <taxon>environmental samples</taxon>
    </lineage>
</organism>
<dbReference type="GO" id="GO:0046872">
    <property type="term" value="F:metal ion binding"/>
    <property type="evidence" value="ECO:0007669"/>
    <property type="project" value="UniProtKB-KW"/>
</dbReference>
<dbReference type="GO" id="GO:0016020">
    <property type="term" value="C:membrane"/>
    <property type="evidence" value="ECO:0007669"/>
    <property type="project" value="GOC"/>
</dbReference>